<organism evidence="6 7">
    <name type="scientific">Micavibrio aeruginosavorus</name>
    <dbReference type="NCBI Taxonomy" id="349221"/>
    <lineage>
        <taxon>Bacteria</taxon>
        <taxon>Pseudomonadati</taxon>
        <taxon>Bdellovibrionota</taxon>
        <taxon>Bdellovibrionia</taxon>
        <taxon>Bdellovibrionales</taxon>
        <taxon>Pseudobdellovibrionaceae</taxon>
        <taxon>Micavibrio</taxon>
    </lineage>
</organism>
<evidence type="ECO:0000256" key="4">
    <source>
        <dbReference type="PIRSR" id="PIRSR617453-50"/>
    </source>
</evidence>
<dbReference type="CDD" id="cd06848">
    <property type="entry name" value="GCS_H"/>
    <property type="match status" value="1"/>
</dbReference>
<evidence type="ECO:0000313" key="6">
    <source>
        <dbReference type="EMBL" id="PZO89119.1"/>
    </source>
</evidence>
<proteinExistence type="inferred from homology"/>
<dbReference type="PANTHER" id="PTHR11715">
    <property type="entry name" value="GLYCINE CLEAVAGE SYSTEM H PROTEIN"/>
    <property type="match status" value="1"/>
</dbReference>
<dbReference type="PANTHER" id="PTHR11715:SF3">
    <property type="entry name" value="GLYCINE CLEAVAGE SYSTEM H PROTEIN-RELATED"/>
    <property type="match status" value="1"/>
</dbReference>
<evidence type="ECO:0000256" key="3">
    <source>
        <dbReference type="HAMAP-Rule" id="MF_00272"/>
    </source>
</evidence>
<comment type="function">
    <text evidence="3">The glycine cleavage system catalyzes the degradation of glycine. The H protein shuttles the methylamine group of glycine from the P protein to the T protein.</text>
</comment>
<evidence type="ECO:0000256" key="1">
    <source>
        <dbReference type="ARBA" id="ARBA00009249"/>
    </source>
</evidence>
<evidence type="ECO:0000259" key="5">
    <source>
        <dbReference type="PROSITE" id="PS50968"/>
    </source>
</evidence>
<dbReference type="AlphaFoldDB" id="A0A2W5A9F7"/>
<dbReference type="GO" id="GO:0019464">
    <property type="term" value="P:glycine decarboxylation via glycine cleavage system"/>
    <property type="evidence" value="ECO:0007669"/>
    <property type="project" value="UniProtKB-UniRule"/>
</dbReference>
<dbReference type="PROSITE" id="PS50968">
    <property type="entry name" value="BIOTINYL_LIPOYL"/>
    <property type="match status" value="1"/>
</dbReference>
<dbReference type="GO" id="GO:0005960">
    <property type="term" value="C:glycine cleavage complex"/>
    <property type="evidence" value="ECO:0007669"/>
    <property type="project" value="InterPro"/>
</dbReference>
<protein>
    <recommendedName>
        <fullName evidence="3">Glycine cleavage system H protein</fullName>
    </recommendedName>
</protein>
<dbReference type="GO" id="GO:0005829">
    <property type="term" value="C:cytosol"/>
    <property type="evidence" value="ECO:0007669"/>
    <property type="project" value="TreeGrafter"/>
</dbReference>
<comment type="subunit">
    <text evidence="3">The glycine cleavage system is composed of four proteins: P, T, L and H.</text>
</comment>
<keyword evidence="2 3" id="KW-0450">Lipoyl</keyword>
<sequence length="124" mass="13759">MADIKYTNDHEWIKVEGDTALVGITTYARHALGDLVYLELPETGRKLAKGENFAVIESVKAASEIYAPVSGEIVEVNEALQDNLEDLKEDLSKGWIIRIRLDDIAQAEGLMDKGAYDEFTESLS</sequence>
<dbReference type="Pfam" id="PF01597">
    <property type="entry name" value="GCV_H"/>
    <property type="match status" value="1"/>
</dbReference>
<gene>
    <name evidence="3 6" type="primary">gcvH</name>
    <name evidence="6" type="ORF">DI626_00195</name>
</gene>
<dbReference type="NCBIfam" id="NF002270">
    <property type="entry name" value="PRK01202.1"/>
    <property type="match status" value="1"/>
</dbReference>
<dbReference type="EMBL" id="QFNK01000001">
    <property type="protein sequence ID" value="PZO89119.1"/>
    <property type="molecule type" value="Genomic_DNA"/>
</dbReference>
<dbReference type="GO" id="GO:0009249">
    <property type="term" value="P:protein lipoylation"/>
    <property type="evidence" value="ECO:0007669"/>
    <property type="project" value="TreeGrafter"/>
</dbReference>
<dbReference type="InterPro" id="IPR003016">
    <property type="entry name" value="2-oxoA_DH_lipoyl-BS"/>
</dbReference>
<comment type="similarity">
    <text evidence="1 3">Belongs to the GcvH family.</text>
</comment>
<accession>A0A2W5A9F7</accession>
<dbReference type="InterPro" id="IPR011053">
    <property type="entry name" value="Single_hybrid_motif"/>
</dbReference>
<comment type="caution">
    <text evidence="6">The sequence shown here is derived from an EMBL/GenBank/DDBJ whole genome shotgun (WGS) entry which is preliminary data.</text>
</comment>
<dbReference type="InterPro" id="IPR017453">
    <property type="entry name" value="GCV_H_sub"/>
</dbReference>
<name>A0A2W5A9F7_9BACT</name>
<dbReference type="InterPro" id="IPR002930">
    <property type="entry name" value="GCV_H"/>
</dbReference>
<feature type="modified residue" description="N6-lipoyllysine" evidence="3 4">
    <location>
        <position position="60"/>
    </location>
</feature>
<dbReference type="NCBIfam" id="TIGR00527">
    <property type="entry name" value="gcvH"/>
    <property type="match status" value="1"/>
</dbReference>
<dbReference type="SUPFAM" id="SSF51230">
    <property type="entry name" value="Single hybrid motif"/>
    <property type="match status" value="1"/>
</dbReference>
<dbReference type="InterPro" id="IPR033753">
    <property type="entry name" value="GCV_H/Fam206"/>
</dbReference>
<dbReference type="Gene3D" id="2.40.50.100">
    <property type="match status" value="1"/>
</dbReference>
<comment type="cofactor">
    <cofactor evidence="3">
        <name>(R)-lipoate</name>
        <dbReference type="ChEBI" id="CHEBI:83088"/>
    </cofactor>
    <text evidence="3">Binds 1 lipoyl cofactor covalently.</text>
</comment>
<reference evidence="6 7" key="1">
    <citation type="submission" date="2017-08" db="EMBL/GenBank/DDBJ databases">
        <title>Infants hospitalized years apart are colonized by the same room-sourced microbial strains.</title>
        <authorList>
            <person name="Brooks B."/>
            <person name="Olm M.R."/>
            <person name="Firek B.A."/>
            <person name="Baker R."/>
            <person name="Thomas B.C."/>
            <person name="Morowitz M.J."/>
            <person name="Banfield J.F."/>
        </authorList>
    </citation>
    <scope>NUCLEOTIDE SEQUENCE [LARGE SCALE GENOMIC DNA]</scope>
    <source>
        <strain evidence="6">S2_018_000_R2_104</strain>
    </source>
</reference>
<feature type="domain" description="Lipoyl-binding" evidence="5">
    <location>
        <begin position="19"/>
        <end position="100"/>
    </location>
</feature>
<dbReference type="HAMAP" id="MF_00272">
    <property type="entry name" value="GcvH"/>
    <property type="match status" value="1"/>
</dbReference>
<dbReference type="InterPro" id="IPR000089">
    <property type="entry name" value="Biotin_lipoyl"/>
</dbReference>
<evidence type="ECO:0000313" key="7">
    <source>
        <dbReference type="Proteomes" id="UP000249557"/>
    </source>
</evidence>
<dbReference type="Proteomes" id="UP000249557">
    <property type="component" value="Unassembled WGS sequence"/>
</dbReference>
<dbReference type="PROSITE" id="PS00189">
    <property type="entry name" value="LIPOYL"/>
    <property type="match status" value="1"/>
</dbReference>
<evidence type="ECO:0000256" key="2">
    <source>
        <dbReference type="ARBA" id="ARBA00022823"/>
    </source>
</evidence>